<dbReference type="EMBL" id="LROR01000070">
    <property type="protein sequence ID" value="OBR91526.1"/>
    <property type="molecule type" value="Genomic_DNA"/>
</dbReference>
<accession>A0A166SP38</accession>
<evidence type="ECO:0000313" key="2">
    <source>
        <dbReference type="EMBL" id="OAA92597.1"/>
    </source>
</evidence>
<keyword evidence="2" id="KW-0808">Transferase</keyword>
<dbReference type="EMBL" id="LITQ01000019">
    <property type="protein sequence ID" value="OAA92597.1"/>
    <property type="molecule type" value="Genomic_DNA"/>
</dbReference>
<evidence type="ECO:0000313" key="4">
    <source>
        <dbReference type="Proteomes" id="UP000077384"/>
    </source>
</evidence>
<dbReference type="PROSITE" id="PS51186">
    <property type="entry name" value="GNAT"/>
    <property type="match status" value="1"/>
</dbReference>
<feature type="domain" description="N-acetyltransferase" evidence="1">
    <location>
        <begin position="1"/>
        <end position="159"/>
    </location>
</feature>
<dbReference type="Proteomes" id="UP000093694">
    <property type="component" value="Unassembled WGS sequence"/>
</dbReference>
<protein>
    <submittedName>
        <fullName evidence="2">Acetyltransferase (GNAT) family protein</fullName>
    </submittedName>
</protein>
<evidence type="ECO:0000313" key="3">
    <source>
        <dbReference type="EMBL" id="OBR91526.1"/>
    </source>
</evidence>
<evidence type="ECO:0000259" key="1">
    <source>
        <dbReference type="PROSITE" id="PS51186"/>
    </source>
</evidence>
<dbReference type="SUPFAM" id="SSF55729">
    <property type="entry name" value="Acyl-CoA N-acyltransferases (Nat)"/>
    <property type="match status" value="1"/>
</dbReference>
<dbReference type="PATRIC" id="fig|1705578.3.peg.1281"/>
<organism evidence="2 4">
    <name type="scientific">Clostridium coskatii</name>
    <dbReference type="NCBI Taxonomy" id="1705578"/>
    <lineage>
        <taxon>Bacteria</taxon>
        <taxon>Bacillati</taxon>
        <taxon>Bacillota</taxon>
        <taxon>Clostridia</taxon>
        <taxon>Eubacteriales</taxon>
        <taxon>Clostridiaceae</taxon>
        <taxon>Clostridium</taxon>
    </lineage>
</organism>
<dbReference type="InterPro" id="IPR016181">
    <property type="entry name" value="Acyl_CoA_acyltransferase"/>
</dbReference>
<dbReference type="InterPro" id="IPR000182">
    <property type="entry name" value="GNAT_dom"/>
</dbReference>
<keyword evidence="5" id="KW-1185">Reference proteome</keyword>
<dbReference type="CDD" id="cd04301">
    <property type="entry name" value="NAT_SF"/>
    <property type="match status" value="1"/>
</dbReference>
<reference evidence="3 5" key="2">
    <citation type="journal article" date="2016" name="Front. Microbiol.">
        <title>Industrial Acetogenic Biocatalysts: A Comparative Metabolic and Genomic Analysis.</title>
        <authorList>
            <person name="Bengelsdorf F."/>
            <person name="Poehlein A."/>
            <person name="Sonja S."/>
            <person name="Erz C."/>
            <person name="Hummel T."/>
            <person name="Hoffmeister S."/>
            <person name="Daniel R."/>
            <person name="Durre P."/>
        </authorList>
    </citation>
    <scope>NUCLEOTIDE SEQUENCE [LARGE SCALE GENOMIC DNA]</scope>
    <source>
        <strain evidence="3 5">PTA-10522</strain>
    </source>
</reference>
<dbReference type="GO" id="GO:0016747">
    <property type="term" value="F:acyltransferase activity, transferring groups other than amino-acyl groups"/>
    <property type="evidence" value="ECO:0007669"/>
    <property type="project" value="InterPro"/>
</dbReference>
<dbReference type="Proteomes" id="UP000077384">
    <property type="component" value="Unassembled WGS sequence"/>
</dbReference>
<reference evidence="2 4" key="1">
    <citation type="journal article" date="2015" name="Biotechnol. Bioeng.">
        <title>Genome sequence and phenotypic characterization of Caulobacter segnis.</title>
        <authorList>
            <person name="Patel S."/>
            <person name="Fletcher B."/>
            <person name="Scott D.C."/>
            <person name="Ely B."/>
        </authorList>
    </citation>
    <scope>NUCLEOTIDE SEQUENCE [LARGE SCALE GENOMIC DNA]</scope>
    <source>
        <strain evidence="2 4">PS02</strain>
    </source>
</reference>
<proteinExistence type="predicted"/>
<evidence type="ECO:0000313" key="5">
    <source>
        <dbReference type="Proteomes" id="UP000093694"/>
    </source>
</evidence>
<gene>
    <name evidence="3" type="ORF">CLCOS_34460</name>
    <name evidence="2" type="ORF">WX73_00893</name>
</gene>
<dbReference type="RefSeq" id="WP_063601514.1">
    <property type="nucleotide sequence ID" value="NZ_LITQ01000019.1"/>
</dbReference>
<dbReference type="AlphaFoldDB" id="A0A166SP38"/>
<sequence length="161" mass="18937">MIKQAEQHDTLVIEEILLDAVMWMEKNKLQNQWNENSIKWNSLSKDYQINDFYIDYQNGVPVGCMAITDLDTKYWPEISKGKSLYIHKLAVKRVIAGKGVSKELINFAKNLSLENDINSLRLDCNLQRNKLRMLYENEGFIYAGKKKLKNNYDMALYVWHI</sequence>
<dbReference type="Pfam" id="PF00583">
    <property type="entry name" value="Acetyltransf_1"/>
    <property type="match status" value="1"/>
</dbReference>
<dbReference type="Gene3D" id="3.40.630.30">
    <property type="match status" value="1"/>
</dbReference>
<name>A0A166SP38_9CLOT</name>
<comment type="caution">
    <text evidence="2">The sequence shown here is derived from an EMBL/GenBank/DDBJ whole genome shotgun (WGS) entry which is preliminary data.</text>
</comment>